<keyword evidence="2" id="KW-1185">Reference proteome</keyword>
<name>A0A914EBE7_9BILA</name>
<evidence type="ECO:0000313" key="3">
    <source>
        <dbReference type="WBParaSite" id="ACRNAN_scaffold664.g9212.t1"/>
    </source>
</evidence>
<dbReference type="WBParaSite" id="ACRNAN_scaffold664.g9212.t1">
    <property type="protein sequence ID" value="ACRNAN_scaffold664.g9212.t1"/>
    <property type="gene ID" value="ACRNAN_scaffold664.g9212"/>
</dbReference>
<organism evidence="2 3">
    <name type="scientific">Acrobeloides nanus</name>
    <dbReference type="NCBI Taxonomy" id="290746"/>
    <lineage>
        <taxon>Eukaryota</taxon>
        <taxon>Metazoa</taxon>
        <taxon>Ecdysozoa</taxon>
        <taxon>Nematoda</taxon>
        <taxon>Chromadorea</taxon>
        <taxon>Rhabditida</taxon>
        <taxon>Tylenchina</taxon>
        <taxon>Cephalobomorpha</taxon>
        <taxon>Cephaloboidea</taxon>
        <taxon>Cephalobidae</taxon>
        <taxon>Acrobeloides</taxon>
    </lineage>
</organism>
<accession>A0A914EBE7</accession>
<keyword evidence="1" id="KW-0175">Coiled coil</keyword>
<evidence type="ECO:0000256" key="1">
    <source>
        <dbReference type="SAM" id="Coils"/>
    </source>
</evidence>
<dbReference type="AlphaFoldDB" id="A0A914EBE7"/>
<dbReference type="Proteomes" id="UP000887540">
    <property type="component" value="Unplaced"/>
</dbReference>
<evidence type="ECO:0000313" key="2">
    <source>
        <dbReference type="Proteomes" id="UP000887540"/>
    </source>
</evidence>
<reference evidence="3" key="1">
    <citation type="submission" date="2022-11" db="UniProtKB">
        <authorList>
            <consortium name="WormBaseParasite"/>
        </authorList>
    </citation>
    <scope>IDENTIFICATION</scope>
</reference>
<feature type="coiled-coil region" evidence="1">
    <location>
        <begin position="104"/>
        <end position="138"/>
    </location>
</feature>
<protein>
    <submittedName>
        <fullName evidence="3">Mitochondrial ribosomal protein L46</fullName>
    </submittedName>
</protein>
<sequence length="332" mass="38590">MLIRAGYNIFGHSLTISGSARLLYTQNCPNFLCAGTSAIVNDRHRSLNVKELIIEKRLTRSEKVAKEEKEFIEENQKFGMKPGLKLKDELGEAILQEAIDLIKLNRAKAQARIIEERMKKEKDKLIELARKKDREVREKFWTMNYEAKKMGWKPPELRNLKEKIQDPSKVPWIEKLDKRTFTLGPKKYFVNLIRLNEDQSKIIFHLSKHDIQTKKQSHLHLSIDGAKKLLNKLKEVIEVIEKGNKESDDEKYEYDSSFHAKTPSENGDKEVEFNVKLETKNEENKLNTYLIVSNNLKNDKNTITIQNDAIQNITKAIEELLSNKKLKSTEAV</sequence>
<proteinExistence type="predicted"/>